<dbReference type="PANTHER" id="PTHR43744:SF12">
    <property type="entry name" value="ABC TRANSPORTER PERMEASE PROTEIN MG189-RELATED"/>
    <property type="match status" value="1"/>
</dbReference>
<feature type="transmembrane region" description="Helical" evidence="7">
    <location>
        <begin position="87"/>
        <end position="106"/>
    </location>
</feature>
<keyword evidence="2 7" id="KW-0813">Transport</keyword>
<dbReference type="Pfam" id="PF00528">
    <property type="entry name" value="BPD_transp_1"/>
    <property type="match status" value="1"/>
</dbReference>
<gene>
    <name evidence="9" type="ORF">D7Z26_14245</name>
</gene>
<evidence type="ECO:0000256" key="5">
    <source>
        <dbReference type="ARBA" id="ARBA00022989"/>
    </source>
</evidence>
<dbReference type="InterPro" id="IPR035906">
    <property type="entry name" value="MetI-like_sf"/>
</dbReference>
<feature type="transmembrane region" description="Helical" evidence="7">
    <location>
        <begin position="115"/>
        <end position="137"/>
    </location>
</feature>
<evidence type="ECO:0000313" key="10">
    <source>
        <dbReference type="Proteomes" id="UP000282076"/>
    </source>
</evidence>
<dbReference type="Proteomes" id="UP000282076">
    <property type="component" value="Unassembled WGS sequence"/>
</dbReference>
<feature type="domain" description="ABC transmembrane type-1" evidence="8">
    <location>
        <begin position="80"/>
        <end position="289"/>
    </location>
</feature>
<dbReference type="SUPFAM" id="SSF161098">
    <property type="entry name" value="MetI-like"/>
    <property type="match status" value="1"/>
</dbReference>
<evidence type="ECO:0000256" key="2">
    <source>
        <dbReference type="ARBA" id="ARBA00022448"/>
    </source>
</evidence>
<keyword evidence="10" id="KW-1185">Reference proteome</keyword>
<protein>
    <submittedName>
        <fullName evidence="9">Carbohydrate ABC transporter permease</fullName>
    </submittedName>
</protein>
<dbReference type="GO" id="GO:0005886">
    <property type="term" value="C:plasma membrane"/>
    <property type="evidence" value="ECO:0007669"/>
    <property type="project" value="UniProtKB-SubCell"/>
</dbReference>
<accession>A0A494XQJ4</accession>
<evidence type="ECO:0000313" key="9">
    <source>
        <dbReference type="EMBL" id="RKP52910.1"/>
    </source>
</evidence>
<feature type="transmembrane region" description="Helical" evidence="7">
    <location>
        <begin position="161"/>
        <end position="180"/>
    </location>
</feature>
<comment type="caution">
    <text evidence="9">The sequence shown here is derived from an EMBL/GenBank/DDBJ whole genome shotgun (WGS) entry which is preliminary data.</text>
</comment>
<name>A0A494XQJ4_9BACL</name>
<sequence length="304" mass="33518">MLIAIKKQLKPQYLIAHVILLGGGLILVYPLVFMFMASLFTKNEYNTSAIGLLPIAKHPTLSNLKLLFFSSVDKQTSYLYVNSIYRTLYATFFAVLTSLLGGYAFARLRFKGNGVLFMALLATQMIPGVIGLLPTYLELYRFPFAGGNHIFTGGKGLFDTWWVYILLNGGSIYILGVFLVKQALESVPRELDEAAKVDGASTIRLIFQILMPLQKPVLAYIAIKVSIDTWNDWAVPFFYTNNSKLQTLASGLSKLTAFAGAPGSTANYPRMISISLLLTVPSVLLFFIFQKLIVQGLANSGVKG</sequence>
<dbReference type="RefSeq" id="WP_120977654.1">
    <property type="nucleotide sequence ID" value="NZ_RBZM01000006.1"/>
</dbReference>
<keyword evidence="6 7" id="KW-0472">Membrane</keyword>
<dbReference type="Gene3D" id="1.10.3720.10">
    <property type="entry name" value="MetI-like"/>
    <property type="match status" value="1"/>
</dbReference>
<keyword evidence="4 7" id="KW-0812">Transmembrane</keyword>
<dbReference type="AlphaFoldDB" id="A0A494XQJ4"/>
<dbReference type="CDD" id="cd06261">
    <property type="entry name" value="TM_PBP2"/>
    <property type="match status" value="1"/>
</dbReference>
<keyword evidence="5 7" id="KW-1133">Transmembrane helix</keyword>
<feature type="transmembrane region" description="Helical" evidence="7">
    <location>
        <begin position="12"/>
        <end position="37"/>
    </location>
</feature>
<dbReference type="PROSITE" id="PS50928">
    <property type="entry name" value="ABC_TM1"/>
    <property type="match status" value="1"/>
</dbReference>
<evidence type="ECO:0000256" key="7">
    <source>
        <dbReference type="RuleBase" id="RU363032"/>
    </source>
</evidence>
<dbReference type="GO" id="GO:0055085">
    <property type="term" value="P:transmembrane transport"/>
    <property type="evidence" value="ECO:0007669"/>
    <property type="project" value="InterPro"/>
</dbReference>
<evidence type="ECO:0000256" key="6">
    <source>
        <dbReference type="ARBA" id="ARBA00023136"/>
    </source>
</evidence>
<dbReference type="PANTHER" id="PTHR43744">
    <property type="entry name" value="ABC TRANSPORTER PERMEASE PROTEIN MG189-RELATED-RELATED"/>
    <property type="match status" value="1"/>
</dbReference>
<proteinExistence type="inferred from homology"/>
<dbReference type="EMBL" id="RBZM01000006">
    <property type="protein sequence ID" value="RKP52910.1"/>
    <property type="molecule type" value="Genomic_DNA"/>
</dbReference>
<dbReference type="OrthoDB" id="2539884at2"/>
<organism evidence="9 10">
    <name type="scientific">Cohnella endophytica</name>
    <dbReference type="NCBI Taxonomy" id="2419778"/>
    <lineage>
        <taxon>Bacteria</taxon>
        <taxon>Bacillati</taxon>
        <taxon>Bacillota</taxon>
        <taxon>Bacilli</taxon>
        <taxon>Bacillales</taxon>
        <taxon>Paenibacillaceae</taxon>
        <taxon>Cohnella</taxon>
    </lineage>
</organism>
<evidence type="ECO:0000256" key="3">
    <source>
        <dbReference type="ARBA" id="ARBA00022475"/>
    </source>
</evidence>
<evidence type="ECO:0000256" key="1">
    <source>
        <dbReference type="ARBA" id="ARBA00004651"/>
    </source>
</evidence>
<evidence type="ECO:0000259" key="8">
    <source>
        <dbReference type="PROSITE" id="PS50928"/>
    </source>
</evidence>
<reference evidence="9 10" key="1">
    <citation type="submission" date="2018-10" db="EMBL/GenBank/DDBJ databases">
        <title>Cohnella sp. M2MS4P-1, whole genome shotgun sequence.</title>
        <authorList>
            <person name="Tuo L."/>
        </authorList>
    </citation>
    <scope>NUCLEOTIDE SEQUENCE [LARGE SCALE GENOMIC DNA]</scope>
    <source>
        <strain evidence="9 10">M2MS4P-1</strain>
    </source>
</reference>
<dbReference type="InterPro" id="IPR000515">
    <property type="entry name" value="MetI-like"/>
</dbReference>
<keyword evidence="3" id="KW-1003">Cell membrane</keyword>
<comment type="similarity">
    <text evidence="7">Belongs to the binding-protein-dependent transport system permease family.</text>
</comment>
<feature type="transmembrane region" description="Helical" evidence="7">
    <location>
        <begin position="274"/>
        <end position="294"/>
    </location>
</feature>
<evidence type="ECO:0000256" key="4">
    <source>
        <dbReference type="ARBA" id="ARBA00022692"/>
    </source>
</evidence>
<comment type="subcellular location">
    <subcellularLocation>
        <location evidence="1 7">Cell membrane</location>
        <topology evidence="1 7">Multi-pass membrane protein</topology>
    </subcellularLocation>
</comment>